<evidence type="ECO:0000313" key="4">
    <source>
        <dbReference type="Proteomes" id="UP000565579"/>
    </source>
</evidence>
<evidence type="ECO:0000313" key="3">
    <source>
        <dbReference type="EMBL" id="MBB6550843.1"/>
    </source>
</evidence>
<proteinExistence type="predicted"/>
<feature type="domain" description="Trehalase-like N-terminal" evidence="2">
    <location>
        <begin position="19"/>
        <end position="106"/>
    </location>
</feature>
<dbReference type="Pfam" id="PF19291">
    <property type="entry name" value="TREH_N"/>
    <property type="match status" value="1"/>
</dbReference>
<evidence type="ECO:0000259" key="1">
    <source>
        <dbReference type="Pfam" id="PF00723"/>
    </source>
</evidence>
<dbReference type="InterPro" id="IPR045582">
    <property type="entry name" value="Trehalase-like_N"/>
</dbReference>
<dbReference type="InterPro" id="IPR011613">
    <property type="entry name" value="GH15-like"/>
</dbReference>
<dbReference type="AlphaFoldDB" id="A0A7X0U0S2"/>
<dbReference type="SUPFAM" id="SSF48208">
    <property type="entry name" value="Six-hairpin glycosidases"/>
    <property type="match status" value="1"/>
</dbReference>
<dbReference type="Gene3D" id="1.50.10.10">
    <property type="match status" value="1"/>
</dbReference>
<dbReference type="Proteomes" id="UP000565579">
    <property type="component" value="Unassembled WGS sequence"/>
</dbReference>
<dbReference type="EMBL" id="JACHMI010000001">
    <property type="protein sequence ID" value="MBB6550843.1"/>
    <property type="molecule type" value="Genomic_DNA"/>
</dbReference>
<dbReference type="InterPro" id="IPR012341">
    <property type="entry name" value="6hp_glycosidase-like_sf"/>
</dbReference>
<dbReference type="InterPro" id="IPR008928">
    <property type="entry name" value="6-hairpin_glycosidase_sf"/>
</dbReference>
<dbReference type="GO" id="GO:0005975">
    <property type="term" value="P:carbohydrate metabolic process"/>
    <property type="evidence" value="ECO:0007669"/>
    <property type="project" value="InterPro"/>
</dbReference>
<protein>
    <submittedName>
        <fullName evidence="3">GH15 family glucan-1,4-alpha-glucosidase</fullName>
    </submittedName>
</protein>
<sequence length="609" mass="66753">MLDLDPPFRPVRRQAGYLPLEDLGLIGDGTTAALVGLDGSIPWLCLPRFDSDPLLCGLLDHERGGHFTLTVDDLREARQYYEPDTAVLVTELRGPTGVVRITDALALRPGAVLSDDAGGGRRELVRSAAVLAGTVRLRAELEPRGGGQARVLSSGLEVGASRRPDLRLHLRANRPLGGLRSEHELREGERLDLVLSWGRVHRHHRFDPEAMLRQTAEAWRRWMRQCSYSGPEEALVRRSVITLKLCDDWGNGSLVAAPTSSLPAPIGGVRNWDYRYTWIRDAAYAVFALRRVGFEEEADAFLGWVLDAFEQSRHPRIMYTLDGSLVPEEVQDPDLEGYRGSAPVRWGNGAADQRQHDVYGEVLDCADQWLLPGRELQPPLWSGLSELAESAVYAWQQPDQGIWEVRSEGRVFTYSAGMCQVALDRAAAIGERLHLSGPVATWRAAAEKLRRLILDQSWDEGAGCLSEHLDGGGSLDASLLALPLRKVVPADHPRMAATIAAIAERLSAGDGLLYRYLHDHSPDGLPGDEGAFVLCSFWLVDNLILLGHLDRAEDLYTSLCARASPLGLLPEQIDPATGAFMGNFPQAFSHIGIIASGVNLARARAGSTP</sequence>
<reference evidence="3 4" key="1">
    <citation type="submission" date="2020-08" db="EMBL/GenBank/DDBJ databases">
        <title>Sequencing the genomes of 1000 actinobacteria strains.</title>
        <authorList>
            <person name="Klenk H.-P."/>
        </authorList>
    </citation>
    <scope>NUCLEOTIDE SEQUENCE [LARGE SCALE GENOMIC DNA]</scope>
    <source>
        <strain evidence="3 4">DSM 43768</strain>
    </source>
</reference>
<dbReference type="PANTHER" id="PTHR31616">
    <property type="entry name" value="TREHALASE"/>
    <property type="match status" value="1"/>
</dbReference>
<name>A0A7X0U0S2_9ACTN</name>
<gene>
    <name evidence="3" type="ORF">HD593_005638</name>
</gene>
<dbReference type="RefSeq" id="WP_185105045.1">
    <property type="nucleotide sequence ID" value="NZ_BAAAXY010000231.1"/>
</dbReference>
<accession>A0A7X0U0S2</accession>
<keyword evidence="4" id="KW-1185">Reference proteome</keyword>
<dbReference type="PANTHER" id="PTHR31616:SF0">
    <property type="entry name" value="GLUCAN 1,4-ALPHA-GLUCOSIDASE"/>
    <property type="match status" value="1"/>
</dbReference>
<dbReference type="Pfam" id="PF00723">
    <property type="entry name" value="Glyco_hydro_15"/>
    <property type="match status" value="1"/>
</dbReference>
<comment type="caution">
    <text evidence="3">The sequence shown here is derived from an EMBL/GenBank/DDBJ whole genome shotgun (WGS) entry which is preliminary data.</text>
</comment>
<evidence type="ECO:0000259" key="2">
    <source>
        <dbReference type="Pfam" id="PF19291"/>
    </source>
</evidence>
<organism evidence="3 4">
    <name type="scientific">Nonomuraea rubra</name>
    <dbReference type="NCBI Taxonomy" id="46180"/>
    <lineage>
        <taxon>Bacteria</taxon>
        <taxon>Bacillati</taxon>
        <taxon>Actinomycetota</taxon>
        <taxon>Actinomycetes</taxon>
        <taxon>Streptosporangiales</taxon>
        <taxon>Streptosporangiaceae</taxon>
        <taxon>Nonomuraea</taxon>
    </lineage>
</organism>
<feature type="domain" description="GH15-like" evidence="1">
    <location>
        <begin position="233"/>
        <end position="595"/>
    </location>
</feature>
<dbReference type="GO" id="GO:0004553">
    <property type="term" value="F:hydrolase activity, hydrolyzing O-glycosyl compounds"/>
    <property type="evidence" value="ECO:0007669"/>
    <property type="project" value="UniProtKB-ARBA"/>
</dbReference>